<feature type="compositionally biased region" description="Pro residues" evidence="1">
    <location>
        <begin position="802"/>
        <end position="812"/>
    </location>
</feature>
<feature type="region of interest" description="Disordered" evidence="1">
    <location>
        <begin position="660"/>
        <end position="814"/>
    </location>
</feature>
<dbReference type="PANTHER" id="PTHR48015:SF16">
    <property type="entry name" value="SERINE_THREONINE-PROTEIN KINASE SULU"/>
    <property type="match status" value="1"/>
</dbReference>
<feature type="compositionally biased region" description="Polar residues" evidence="1">
    <location>
        <begin position="134"/>
        <end position="166"/>
    </location>
</feature>
<feature type="region of interest" description="Disordered" evidence="1">
    <location>
        <begin position="55"/>
        <end position="183"/>
    </location>
</feature>
<protein>
    <submittedName>
        <fullName evidence="3">Kinase-like protein</fullName>
    </submittedName>
</protein>
<dbReference type="SUPFAM" id="SSF56112">
    <property type="entry name" value="Protein kinase-like (PK-like)"/>
    <property type="match status" value="1"/>
</dbReference>
<dbReference type="EMBL" id="WTPW01002801">
    <property type="protein sequence ID" value="KAF0365667.1"/>
    <property type="molecule type" value="Genomic_DNA"/>
</dbReference>
<dbReference type="OrthoDB" id="5979581at2759"/>
<dbReference type="PROSITE" id="PS50011">
    <property type="entry name" value="PROTEIN_KINASE_DOM"/>
    <property type="match status" value="1"/>
</dbReference>
<evidence type="ECO:0000313" key="4">
    <source>
        <dbReference type="Proteomes" id="UP000439903"/>
    </source>
</evidence>
<keyword evidence="3" id="KW-0808">Transferase</keyword>
<feature type="compositionally biased region" description="Polar residues" evidence="1">
    <location>
        <begin position="533"/>
        <end position="572"/>
    </location>
</feature>
<name>A0A8H3WXB1_GIGMA</name>
<feature type="compositionally biased region" description="Low complexity" evidence="1">
    <location>
        <begin position="590"/>
        <end position="635"/>
    </location>
</feature>
<dbReference type="PANTHER" id="PTHR48015">
    <property type="entry name" value="SERINE/THREONINE-PROTEIN KINASE TAO"/>
    <property type="match status" value="1"/>
</dbReference>
<dbReference type="Proteomes" id="UP000439903">
    <property type="component" value="Unassembled WGS sequence"/>
</dbReference>
<feature type="region of interest" description="Disordered" evidence="1">
    <location>
        <begin position="257"/>
        <end position="328"/>
    </location>
</feature>
<feature type="region of interest" description="Disordered" evidence="1">
    <location>
        <begin position="485"/>
        <end position="636"/>
    </location>
</feature>
<dbReference type="GO" id="GO:0005737">
    <property type="term" value="C:cytoplasm"/>
    <property type="evidence" value="ECO:0007669"/>
    <property type="project" value="TreeGrafter"/>
</dbReference>
<dbReference type="InterPro" id="IPR000719">
    <property type="entry name" value="Prot_kinase_dom"/>
</dbReference>
<dbReference type="GO" id="GO:0043408">
    <property type="term" value="P:regulation of MAPK cascade"/>
    <property type="evidence" value="ECO:0007669"/>
    <property type="project" value="TreeGrafter"/>
</dbReference>
<dbReference type="InterPro" id="IPR050285">
    <property type="entry name" value="STE20_Ser/Thr_kinase"/>
</dbReference>
<dbReference type="Gene3D" id="1.10.510.10">
    <property type="entry name" value="Transferase(Phosphotransferase) domain 1"/>
    <property type="match status" value="1"/>
</dbReference>
<dbReference type="Pfam" id="PF00069">
    <property type="entry name" value="Pkinase"/>
    <property type="match status" value="1"/>
</dbReference>
<dbReference type="GO" id="GO:0004674">
    <property type="term" value="F:protein serine/threonine kinase activity"/>
    <property type="evidence" value="ECO:0007669"/>
    <property type="project" value="TreeGrafter"/>
</dbReference>
<feature type="compositionally biased region" description="Polar residues" evidence="1">
    <location>
        <begin position="294"/>
        <end position="311"/>
    </location>
</feature>
<feature type="compositionally biased region" description="Low complexity" evidence="1">
    <location>
        <begin position="30"/>
        <end position="41"/>
    </location>
</feature>
<feature type="compositionally biased region" description="Polar residues" evidence="1">
    <location>
        <begin position="721"/>
        <end position="730"/>
    </location>
</feature>
<feature type="region of interest" description="Disordered" evidence="1">
    <location>
        <begin position="1"/>
        <end position="41"/>
    </location>
</feature>
<dbReference type="AlphaFoldDB" id="A0A8H3WXB1"/>
<evidence type="ECO:0000259" key="2">
    <source>
        <dbReference type="PROSITE" id="PS50011"/>
    </source>
</evidence>
<feature type="compositionally biased region" description="Polar residues" evidence="1">
    <location>
        <begin position="675"/>
        <end position="698"/>
    </location>
</feature>
<accession>A0A8H3WXB1</accession>
<dbReference type="Gene3D" id="3.30.200.20">
    <property type="entry name" value="Phosphorylase Kinase, domain 1"/>
    <property type="match status" value="1"/>
</dbReference>
<gene>
    <name evidence="3" type="ORF">F8M41_013806</name>
</gene>
<feature type="compositionally biased region" description="Polar residues" evidence="1">
    <location>
        <begin position="749"/>
        <end position="768"/>
    </location>
</feature>
<feature type="region of interest" description="Disordered" evidence="1">
    <location>
        <begin position="381"/>
        <end position="404"/>
    </location>
</feature>
<dbReference type="GO" id="GO:0005524">
    <property type="term" value="F:ATP binding"/>
    <property type="evidence" value="ECO:0007669"/>
    <property type="project" value="InterPro"/>
</dbReference>
<feature type="compositionally biased region" description="Basic and acidic residues" evidence="1">
    <location>
        <begin position="174"/>
        <end position="183"/>
    </location>
</feature>
<sequence>MTASSPTVVRPSKNSISPLNKDSLGRQGASTTSSTTNRSASSMYGAMMIAVKEQQNQVLQSASEAKKKHLPQRPITPYGSHPKNVLEGNKAVSKKIIKKSRDESPPPASPRYRPNTPHNVRPVTPSAPKEKRTTSILKKSSPSQDTTPKRSVSPAPTSAHATSHQVTAHRRSHERVPSPDKSLVEENRKLKRLLADCEERLREKENEFLESADIIEALSARVEKLDRENKSLREQIASSSDSTSNLLSAISNNYQRIRGDSPITTSISPSTTPTPDSSQFINPSSKPEILPSVAQKTISPPSVGKTTINNSDDVKEDSHVITPSVPNPVNSIRSFKNLDKTSMNQNLSPFLHRQTGIAGKQDLQYAKRAVAVKDVIMEDSDESEIDEFDPRTFNTDNNVSDNQMDSENEEDIDEIELPQGTLNLVGRNVKHGHNNIDHHEVSDYSNDEMITNETQHASLKADLGIIMEEEEEDDDDDEFELDASHQQYRKPYKPYNSFAQPSGTPKEADVDKKMSPRRLRRPNINIIVEQAEDNSTNDSKNSFPNNNGQQMPLKVNGTNSTQQRSQPRSTLSSKDHLSPYSHIHPHRDSMSSVTSDSSDESGLSKNESYSSPITSSSTTCTDSNNNNENGNSAHSGLTQSKINVLNALNSRAKNPVLVSKLNSNTSDGRCPTPVPTSQKNTSSGRPASRLSSQPSSTARSVISNSVDSNRSSSPHPALSHQRPSPNSGNPNKIGLTRPVNQIVAESKNRSSSPLHKQVTSNRPSTPARAQSPALTTSRASTPTSSQPRRSRLNENVVVDPSIPRPPPPPPSDDPFTTLQYYLRLIADYSIMDNPLKYYDLKQVIDEGSSAKVHTAFPLNSMNEEVAVKIIPLTYSLEFIFNEIYVLKNLKHKNIVDYKQSYLRWDGKIREVWLAMEKCARGDVTNRAGKITPREVSRITGELLKALKHLHAHGIIHRDLKLSNILAGANNEIKLADFGIASLTPTSTTSMVGTIPYMAPDVVLVAPDRPYDTKADIWSLGICVLELLTGKAAWGRTSDEEIMDKLRKGEKPYGFQRLRSKKDDLGIGWEAIDFLEKCFTRTGDARWSAEKLLDHPFITHNRY</sequence>
<feature type="compositionally biased region" description="Low complexity" evidence="1">
    <location>
        <begin position="771"/>
        <end position="787"/>
    </location>
</feature>
<reference evidence="3 4" key="1">
    <citation type="journal article" date="2019" name="Environ. Microbiol.">
        <title>At the nexus of three kingdoms: the genome of the mycorrhizal fungus Gigaspora margarita provides insights into plant, endobacterial and fungal interactions.</title>
        <authorList>
            <person name="Venice F."/>
            <person name="Ghignone S."/>
            <person name="Salvioli di Fossalunga A."/>
            <person name="Amselem J."/>
            <person name="Novero M."/>
            <person name="Xianan X."/>
            <person name="Sedzielewska Toro K."/>
            <person name="Morin E."/>
            <person name="Lipzen A."/>
            <person name="Grigoriev I.V."/>
            <person name="Henrissat B."/>
            <person name="Martin F.M."/>
            <person name="Bonfante P."/>
        </authorList>
    </citation>
    <scope>NUCLEOTIDE SEQUENCE [LARGE SCALE GENOMIC DNA]</scope>
    <source>
        <strain evidence="3 4">BEG34</strain>
    </source>
</reference>
<evidence type="ECO:0000313" key="3">
    <source>
        <dbReference type="EMBL" id="KAF0365667.1"/>
    </source>
</evidence>
<feature type="compositionally biased region" description="Polar residues" evidence="1">
    <location>
        <begin position="1"/>
        <end position="20"/>
    </location>
</feature>
<evidence type="ECO:0000256" key="1">
    <source>
        <dbReference type="SAM" id="MobiDB-lite"/>
    </source>
</evidence>
<dbReference type="InterPro" id="IPR011009">
    <property type="entry name" value="Kinase-like_dom_sf"/>
</dbReference>
<feature type="domain" description="Protein kinase" evidence="2">
    <location>
        <begin position="838"/>
        <end position="1097"/>
    </location>
</feature>
<dbReference type="GO" id="GO:0000165">
    <property type="term" value="P:MAPK cascade"/>
    <property type="evidence" value="ECO:0007669"/>
    <property type="project" value="TreeGrafter"/>
</dbReference>
<feature type="compositionally biased region" description="Low complexity" evidence="1">
    <location>
        <begin position="260"/>
        <end position="278"/>
    </location>
</feature>
<keyword evidence="4" id="KW-1185">Reference proteome</keyword>
<feature type="compositionally biased region" description="Polar residues" evidence="1">
    <location>
        <begin position="392"/>
        <end position="403"/>
    </location>
</feature>
<feature type="compositionally biased region" description="Low complexity" evidence="1">
    <location>
        <begin position="699"/>
        <end position="713"/>
    </location>
</feature>
<keyword evidence="3" id="KW-0418">Kinase</keyword>
<comment type="caution">
    <text evidence="3">The sequence shown here is derived from an EMBL/GenBank/DDBJ whole genome shotgun (WGS) entry which is preliminary data.</text>
</comment>
<organism evidence="3 4">
    <name type="scientific">Gigaspora margarita</name>
    <dbReference type="NCBI Taxonomy" id="4874"/>
    <lineage>
        <taxon>Eukaryota</taxon>
        <taxon>Fungi</taxon>
        <taxon>Fungi incertae sedis</taxon>
        <taxon>Mucoromycota</taxon>
        <taxon>Glomeromycotina</taxon>
        <taxon>Glomeromycetes</taxon>
        <taxon>Diversisporales</taxon>
        <taxon>Gigasporaceae</taxon>
        <taxon>Gigaspora</taxon>
    </lineage>
</organism>
<dbReference type="SMART" id="SM00220">
    <property type="entry name" value="S_TKc"/>
    <property type="match status" value="1"/>
</dbReference>
<proteinExistence type="predicted"/>